<keyword evidence="5 16" id="KW-0963">Cytoplasm</keyword>
<dbReference type="InterPro" id="IPR036318">
    <property type="entry name" value="FAD-bd_PCMH-like_sf"/>
</dbReference>
<dbReference type="InterPro" id="IPR003170">
    <property type="entry name" value="MurB"/>
</dbReference>
<evidence type="ECO:0000256" key="14">
    <source>
        <dbReference type="ARBA" id="ARBA00023316"/>
    </source>
</evidence>
<keyword evidence="11 16" id="KW-0573">Peptidoglycan synthesis</keyword>
<dbReference type="EMBL" id="DXHS01000097">
    <property type="protein sequence ID" value="HIW02884.1"/>
    <property type="molecule type" value="Genomic_DNA"/>
</dbReference>
<feature type="active site" evidence="16">
    <location>
        <position position="264"/>
    </location>
</feature>
<evidence type="ECO:0000256" key="2">
    <source>
        <dbReference type="ARBA" id="ARBA00003921"/>
    </source>
</evidence>
<organism evidence="18 19">
    <name type="scientific">Candidatus Protoclostridium stercorigallinarum</name>
    <dbReference type="NCBI Taxonomy" id="2838741"/>
    <lineage>
        <taxon>Bacteria</taxon>
        <taxon>Bacillati</taxon>
        <taxon>Bacillota</taxon>
        <taxon>Clostridia</taxon>
        <taxon>Candidatus Protoclostridium</taxon>
    </lineage>
</organism>
<reference evidence="18" key="1">
    <citation type="journal article" date="2021" name="PeerJ">
        <title>Extensive microbial diversity within the chicken gut microbiome revealed by metagenomics and culture.</title>
        <authorList>
            <person name="Gilroy R."/>
            <person name="Ravi A."/>
            <person name="Getino M."/>
            <person name="Pursley I."/>
            <person name="Horton D.L."/>
            <person name="Alikhan N.F."/>
            <person name="Baker D."/>
            <person name="Gharbi K."/>
            <person name="Hall N."/>
            <person name="Watson M."/>
            <person name="Adriaenssens E.M."/>
            <person name="Foster-Nyarko E."/>
            <person name="Jarju S."/>
            <person name="Secka A."/>
            <person name="Antonio M."/>
            <person name="Oren A."/>
            <person name="Chaudhuri R.R."/>
            <person name="La Ragione R."/>
            <person name="Hildebrand F."/>
            <person name="Pallen M.J."/>
        </authorList>
    </citation>
    <scope>NUCLEOTIDE SEQUENCE</scope>
    <source>
        <strain evidence="18">12435</strain>
    </source>
</reference>
<evidence type="ECO:0000259" key="17">
    <source>
        <dbReference type="PROSITE" id="PS51387"/>
    </source>
</evidence>
<evidence type="ECO:0000256" key="7">
    <source>
        <dbReference type="ARBA" id="ARBA00022630"/>
    </source>
</evidence>
<feature type="domain" description="FAD-binding PCMH-type" evidence="17">
    <location>
        <begin position="4"/>
        <end position="166"/>
    </location>
</feature>
<evidence type="ECO:0000313" key="19">
    <source>
        <dbReference type="Proteomes" id="UP000823990"/>
    </source>
</evidence>
<dbReference type="GO" id="GO:0071949">
    <property type="term" value="F:FAD binding"/>
    <property type="evidence" value="ECO:0007669"/>
    <property type="project" value="InterPro"/>
</dbReference>
<evidence type="ECO:0000256" key="9">
    <source>
        <dbReference type="ARBA" id="ARBA00022857"/>
    </source>
</evidence>
<keyword evidence="7 16" id="KW-0285">Flavoprotein</keyword>
<evidence type="ECO:0000256" key="11">
    <source>
        <dbReference type="ARBA" id="ARBA00022984"/>
    </source>
</evidence>
<dbReference type="GO" id="GO:0071555">
    <property type="term" value="P:cell wall organization"/>
    <property type="evidence" value="ECO:0007669"/>
    <property type="project" value="UniProtKB-KW"/>
</dbReference>
<accession>A0A9D1TRW9</accession>
<comment type="pathway">
    <text evidence="4 16">Cell wall biogenesis; peptidoglycan biosynthesis.</text>
</comment>
<dbReference type="Gene3D" id="3.30.465.10">
    <property type="match status" value="1"/>
</dbReference>
<keyword evidence="12 16" id="KW-0560">Oxidoreductase</keyword>
<dbReference type="SUPFAM" id="SSF56194">
    <property type="entry name" value="Uridine diphospho-N-Acetylenolpyruvylglucosamine reductase, MurB, C-terminal domain"/>
    <property type="match status" value="1"/>
</dbReference>
<evidence type="ECO:0000256" key="6">
    <source>
        <dbReference type="ARBA" id="ARBA00022618"/>
    </source>
</evidence>
<dbReference type="GO" id="GO:0005829">
    <property type="term" value="C:cytosol"/>
    <property type="evidence" value="ECO:0007669"/>
    <property type="project" value="TreeGrafter"/>
</dbReference>
<dbReference type="GO" id="GO:0051301">
    <property type="term" value="P:cell division"/>
    <property type="evidence" value="ECO:0007669"/>
    <property type="project" value="UniProtKB-KW"/>
</dbReference>
<evidence type="ECO:0000256" key="8">
    <source>
        <dbReference type="ARBA" id="ARBA00022827"/>
    </source>
</evidence>
<keyword evidence="14 16" id="KW-0961">Cell wall biogenesis/degradation</keyword>
<evidence type="ECO:0000256" key="10">
    <source>
        <dbReference type="ARBA" id="ARBA00022960"/>
    </source>
</evidence>
<feature type="active site" description="Proton donor" evidence="16">
    <location>
        <position position="194"/>
    </location>
</feature>
<feature type="active site" evidence="16">
    <location>
        <position position="146"/>
    </location>
</feature>
<dbReference type="PROSITE" id="PS51387">
    <property type="entry name" value="FAD_PCMH"/>
    <property type="match status" value="1"/>
</dbReference>
<dbReference type="InterPro" id="IPR006094">
    <property type="entry name" value="Oxid_FAD_bind_N"/>
</dbReference>
<evidence type="ECO:0000256" key="12">
    <source>
        <dbReference type="ARBA" id="ARBA00023002"/>
    </source>
</evidence>
<dbReference type="PANTHER" id="PTHR21071:SF4">
    <property type="entry name" value="UDP-N-ACETYLENOLPYRUVOYLGLUCOSAMINE REDUCTASE"/>
    <property type="match status" value="1"/>
</dbReference>
<dbReference type="Proteomes" id="UP000823990">
    <property type="component" value="Unassembled WGS sequence"/>
</dbReference>
<name>A0A9D1TRW9_9FIRM</name>
<comment type="similarity">
    <text evidence="16">Belongs to the MurB family.</text>
</comment>
<dbReference type="SUPFAM" id="SSF56176">
    <property type="entry name" value="FAD-binding/transporter-associated domain-like"/>
    <property type="match status" value="1"/>
</dbReference>
<comment type="catalytic activity">
    <reaction evidence="15 16">
        <text>UDP-N-acetyl-alpha-D-muramate + NADP(+) = UDP-N-acetyl-3-O-(1-carboxyvinyl)-alpha-D-glucosamine + NADPH + H(+)</text>
        <dbReference type="Rhea" id="RHEA:12248"/>
        <dbReference type="ChEBI" id="CHEBI:15378"/>
        <dbReference type="ChEBI" id="CHEBI:57783"/>
        <dbReference type="ChEBI" id="CHEBI:58349"/>
        <dbReference type="ChEBI" id="CHEBI:68483"/>
        <dbReference type="ChEBI" id="CHEBI:70757"/>
        <dbReference type="EC" id="1.3.1.98"/>
    </reaction>
</comment>
<dbReference type="Pfam" id="PF02873">
    <property type="entry name" value="MurB_C"/>
    <property type="match status" value="1"/>
</dbReference>
<evidence type="ECO:0000256" key="15">
    <source>
        <dbReference type="ARBA" id="ARBA00048914"/>
    </source>
</evidence>
<dbReference type="GO" id="GO:0008762">
    <property type="term" value="F:UDP-N-acetylmuramate dehydrogenase activity"/>
    <property type="evidence" value="ECO:0007669"/>
    <property type="project" value="UniProtKB-UniRule"/>
</dbReference>
<dbReference type="Pfam" id="PF01565">
    <property type="entry name" value="FAD_binding_4"/>
    <property type="match status" value="1"/>
</dbReference>
<dbReference type="InterPro" id="IPR016169">
    <property type="entry name" value="FAD-bd_PCMH_sub2"/>
</dbReference>
<evidence type="ECO:0000256" key="5">
    <source>
        <dbReference type="ARBA" id="ARBA00022490"/>
    </source>
</evidence>
<evidence type="ECO:0000256" key="1">
    <source>
        <dbReference type="ARBA" id="ARBA00001974"/>
    </source>
</evidence>
<evidence type="ECO:0000256" key="3">
    <source>
        <dbReference type="ARBA" id="ARBA00004496"/>
    </source>
</evidence>
<dbReference type="InterPro" id="IPR011601">
    <property type="entry name" value="MurB_C"/>
</dbReference>
<dbReference type="GO" id="GO:0009252">
    <property type="term" value="P:peptidoglycan biosynthetic process"/>
    <property type="evidence" value="ECO:0007669"/>
    <property type="project" value="UniProtKB-UniRule"/>
</dbReference>
<dbReference type="NCBIfam" id="TIGR00179">
    <property type="entry name" value="murB"/>
    <property type="match status" value="1"/>
</dbReference>
<comment type="subcellular location">
    <subcellularLocation>
        <location evidence="3 16">Cytoplasm</location>
    </subcellularLocation>
</comment>
<comment type="function">
    <text evidence="2 16">Cell wall formation.</text>
</comment>
<reference evidence="18" key="2">
    <citation type="submission" date="2021-04" db="EMBL/GenBank/DDBJ databases">
        <authorList>
            <person name="Gilroy R."/>
        </authorList>
    </citation>
    <scope>NUCLEOTIDE SEQUENCE</scope>
    <source>
        <strain evidence="18">12435</strain>
    </source>
</reference>
<dbReference type="EC" id="1.3.1.98" evidence="16"/>
<keyword evidence="13 16" id="KW-0131">Cell cycle</keyword>
<dbReference type="HAMAP" id="MF_00037">
    <property type="entry name" value="MurB"/>
    <property type="match status" value="1"/>
</dbReference>
<proteinExistence type="inferred from homology"/>
<evidence type="ECO:0000256" key="13">
    <source>
        <dbReference type="ARBA" id="ARBA00023306"/>
    </source>
</evidence>
<evidence type="ECO:0000256" key="16">
    <source>
        <dbReference type="HAMAP-Rule" id="MF_00037"/>
    </source>
</evidence>
<keyword evidence="6 16" id="KW-0132">Cell division</keyword>
<dbReference type="PANTHER" id="PTHR21071">
    <property type="entry name" value="UDP-N-ACETYLENOLPYRUVOYLGLUCOSAMINE REDUCTASE"/>
    <property type="match status" value="1"/>
</dbReference>
<dbReference type="AlphaFoldDB" id="A0A9D1TRW9"/>
<sequence length="271" mass="28877">MSRMSLSSLLSVSAGGEAEVKIVRSVREAEYRERDIVLGRGTNVVASDRGVTERVLVMRCDEVRFTRGGVIAESGAPLGVLATEACRRSLSGLEWAVGIPGSVGGAVVMNAGAFGGETGRLVRRVRVLTERGIADIPSGDLTFSYRGVSGLPHGAILEVELSLVPGDARKIFSAVSENIKRRRESQPSGRSAGSVFLACDGVPAGYHIDRAGLKGLRCGGAHVSEKHANFIIMDEGAKAEDFRALAETVKLKVYSAFGVKLKEEVRYIGRF</sequence>
<dbReference type="GO" id="GO:0008360">
    <property type="term" value="P:regulation of cell shape"/>
    <property type="evidence" value="ECO:0007669"/>
    <property type="project" value="UniProtKB-KW"/>
</dbReference>
<keyword evidence="10 16" id="KW-0133">Cell shape</keyword>
<comment type="caution">
    <text evidence="18">The sequence shown here is derived from an EMBL/GenBank/DDBJ whole genome shotgun (WGS) entry which is preliminary data.</text>
</comment>
<dbReference type="InterPro" id="IPR016166">
    <property type="entry name" value="FAD-bd_PCMH"/>
</dbReference>
<evidence type="ECO:0000256" key="4">
    <source>
        <dbReference type="ARBA" id="ARBA00004752"/>
    </source>
</evidence>
<keyword evidence="8 16" id="KW-0274">FAD</keyword>
<gene>
    <name evidence="16 18" type="primary">murB</name>
    <name evidence="18" type="ORF">H9892_06050</name>
</gene>
<keyword evidence="9 16" id="KW-0521">NADP</keyword>
<evidence type="ECO:0000313" key="18">
    <source>
        <dbReference type="EMBL" id="HIW02884.1"/>
    </source>
</evidence>
<dbReference type="Gene3D" id="3.90.78.10">
    <property type="entry name" value="UDP-N-acetylenolpyruvoylglucosamine reductase, C-terminal domain"/>
    <property type="match status" value="1"/>
</dbReference>
<protein>
    <recommendedName>
        <fullName evidence="16">UDP-N-acetylenolpyruvoylglucosamine reductase</fullName>
        <ecNumber evidence="16">1.3.1.98</ecNumber>
    </recommendedName>
    <alternativeName>
        <fullName evidence="16">UDP-N-acetylmuramate dehydrogenase</fullName>
    </alternativeName>
</protein>
<comment type="cofactor">
    <cofactor evidence="1 16">
        <name>FAD</name>
        <dbReference type="ChEBI" id="CHEBI:57692"/>
    </cofactor>
</comment>
<dbReference type="InterPro" id="IPR036635">
    <property type="entry name" value="MurB_C_sf"/>
</dbReference>